<dbReference type="SUPFAM" id="SSF51197">
    <property type="entry name" value="Clavaminate synthase-like"/>
    <property type="match status" value="1"/>
</dbReference>
<name>A0A4S4KEJ5_9APHY</name>
<accession>A0A4S4KEJ5</accession>
<feature type="domain" description="Non-haem dioxygenase N-terminal" evidence="1">
    <location>
        <begin position="39"/>
        <end position="130"/>
    </location>
</feature>
<organism evidence="2 3">
    <name type="scientific">Hermanssonia centrifuga</name>
    <dbReference type="NCBI Taxonomy" id="98765"/>
    <lineage>
        <taxon>Eukaryota</taxon>
        <taxon>Fungi</taxon>
        <taxon>Dikarya</taxon>
        <taxon>Basidiomycota</taxon>
        <taxon>Agaricomycotina</taxon>
        <taxon>Agaricomycetes</taxon>
        <taxon>Polyporales</taxon>
        <taxon>Meruliaceae</taxon>
        <taxon>Hermanssonia</taxon>
    </lineage>
</organism>
<keyword evidence="3" id="KW-1185">Reference proteome</keyword>
<sequence length="144" mass="16287">MTRMKEDTKAQTPNDLKPWHFASETMLIPDEQYTDLEVIDLSTFKLEDFTTSSASSRSPEENKVHSDLVSRTLNAFRTTGFLAVKGHGLAAEDIHHQFSLGKLLVDNVPEEEKHRLLARISEEGSWAGYKVRITGLELYPEIIA</sequence>
<proteinExistence type="predicted"/>
<gene>
    <name evidence="2" type="ORF">EW026_g5431</name>
</gene>
<dbReference type="EMBL" id="SGPJ01000238">
    <property type="protein sequence ID" value="THG96396.1"/>
    <property type="molecule type" value="Genomic_DNA"/>
</dbReference>
<dbReference type="Proteomes" id="UP000309038">
    <property type="component" value="Unassembled WGS sequence"/>
</dbReference>
<dbReference type="Gene3D" id="2.60.120.330">
    <property type="entry name" value="B-lactam Antibiotic, Isopenicillin N Synthase, Chain"/>
    <property type="match status" value="1"/>
</dbReference>
<dbReference type="Pfam" id="PF14226">
    <property type="entry name" value="DIOX_N"/>
    <property type="match status" value="1"/>
</dbReference>
<dbReference type="InterPro" id="IPR027443">
    <property type="entry name" value="IPNS-like_sf"/>
</dbReference>
<comment type="caution">
    <text evidence="2">The sequence shown here is derived from an EMBL/GenBank/DDBJ whole genome shotgun (WGS) entry which is preliminary data.</text>
</comment>
<evidence type="ECO:0000313" key="2">
    <source>
        <dbReference type="EMBL" id="THG96396.1"/>
    </source>
</evidence>
<reference evidence="2 3" key="1">
    <citation type="submission" date="2019-02" db="EMBL/GenBank/DDBJ databases">
        <title>Genome sequencing of the rare red list fungi Phlebia centrifuga.</title>
        <authorList>
            <person name="Buettner E."/>
            <person name="Kellner H."/>
        </authorList>
    </citation>
    <scope>NUCLEOTIDE SEQUENCE [LARGE SCALE GENOMIC DNA]</scope>
    <source>
        <strain evidence="2 3">DSM 108282</strain>
    </source>
</reference>
<protein>
    <recommendedName>
        <fullName evidence="1">Non-haem dioxygenase N-terminal domain-containing protein</fullName>
    </recommendedName>
</protein>
<evidence type="ECO:0000259" key="1">
    <source>
        <dbReference type="Pfam" id="PF14226"/>
    </source>
</evidence>
<dbReference type="AlphaFoldDB" id="A0A4S4KEJ5"/>
<evidence type="ECO:0000313" key="3">
    <source>
        <dbReference type="Proteomes" id="UP000309038"/>
    </source>
</evidence>
<dbReference type="InterPro" id="IPR026992">
    <property type="entry name" value="DIOX_N"/>
</dbReference>